<comment type="caution">
    <text evidence="1">The sequence shown here is derived from an EMBL/GenBank/DDBJ whole genome shotgun (WGS) entry which is preliminary data.</text>
</comment>
<evidence type="ECO:0008006" key="2">
    <source>
        <dbReference type="Google" id="ProtNLM"/>
    </source>
</evidence>
<dbReference type="InterPro" id="IPR010262">
    <property type="entry name" value="Arylsulfotransferase_bact"/>
</dbReference>
<dbReference type="PANTHER" id="PTHR35340">
    <property type="entry name" value="PQQ ENZYME REPEAT PROTEIN-RELATED"/>
    <property type="match status" value="1"/>
</dbReference>
<dbReference type="PANTHER" id="PTHR35340:SF5">
    <property type="entry name" value="ASST-DOMAIN-CONTAINING PROTEIN"/>
    <property type="match status" value="1"/>
</dbReference>
<evidence type="ECO:0000313" key="1">
    <source>
        <dbReference type="EMBL" id="MPN33634.1"/>
    </source>
</evidence>
<dbReference type="GO" id="GO:0004062">
    <property type="term" value="F:aryl sulfotransferase activity"/>
    <property type="evidence" value="ECO:0007669"/>
    <property type="project" value="InterPro"/>
</dbReference>
<protein>
    <recommendedName>
        <fullName evidence="2">Arylsulfotransferase N-terminal domain-containing protein</fullName>
    </recommendedName>
</protein>
<reference evidence="1" key="1">
    <citation type="submission" date="2019-08" db="EMBL/GenBank/DDBJ databases">
        <authorList>
            <person name="Kucharzyk K."/>
            <person name="Murdoch R.W."/>
            <person name="Higgins S."/>
            <person name="Loffler F."/>
        </authorList>
    </citation>
    <scope>NUCLEOTIDE SEQUENCE</scope>
</reference>
<organism evidence="1">
    <name type="scientific">bioreactor metagenome</name>
    <dbReference type="NCBI Taxonomy" id="1076179"/>
    <lineage>
        <taxon>unclassified sequences</taxon>
        <taxon>metagenomes</taxon>
        <taxon>ecological metagenomes</taxon>
    </lineage>
</organism>
<sequence length="185" mass="21646">MSEEYNTFSKENDTPLDYVHFNSITIDQSDNNFVCSFRNTDSVVKLDRQTGEIIWILGGKYDEFGLTEEQLFSRQHHARITDDGYLTIYDNGVENENSRAIKMKIDEKNKRVNDFKVYDVEEFYKYTGSVQELDSENEVFLIGVGTQIGVNQDLVAMEKNYSTGEVYFTFSFYSGENLYRCYKFE</sequence>
<dbReference type="Pfam" id="PF05935">
    <property type="entry name" value="Arylsulfotrans"/>
    <property type="match status" value="1"/>
</dbReference>
<name>A0A645HC19_9ZZZZ</name>
<dbReference type="EMBL" id="VSSQ01086229">
    <property type="protein sequence ID" value="MPN33634.1"/>
    <property type="molecule type" value="Genomic_DNA"/>
</dbReference>
<proteinExistence type="predicted"/>
<dbReference type="AlphaFoldDB" id="A0A645HC19"/>
<gene>
    <name evidence="1" type="ORF">SDC9_181124</name>
</gene>
<accession>A0A645HC19</accession>
<dbReference type="InterPro" id="IPR053143">
    <property type="entry name" value="Arylsulfate_ST"/>
</dbReference>